<keyword evidence="4" id="KW-1185">Reference proteome</keyword>
<feature type="domain" description="Transposase IS4-like" evidence="1">
    <location>
        <begin position="105"/>
        <end position="261"/>
    </location>
</feature>
<evidence type="ECO:0000313" key="4">
    <source>
        <dbReference type="Proteomes" id="UP001601197"/>
    </source>
</evidence>
<dbReference type="PANTHER" id="PTHR30007:SF1">
    <property type="entry name" value="BLR1914 PROTEIN"/>
    <property type="match status" value="1"/>
</dbReference>
<dbReference type="RefSeq" id="WP_388345855.1">
    <property type="nucleotide sequence ID" value="NZ_JBIAFJ010000006.1"/>
</dbReference>
<name>A0ABW6KPS1_9ACTN</name>
<dbReference type="NCBIfam" id="NF033580">
    <property type="entry name" value="transpos_IS5_3"/>
    <property type="match status" value="1"/>
</dbReference>
<dbReference type="Proteomes" id="UP001601197">
    <property type="component" value="Unassembled WGS sequence"/>
</dbReference>
<sequence length="277" mass="31529">MTGLVERLVPDELWVLFRRIVPPTEAKRPQGGGRRRAGDREVLAAVIFVATSGCTWRQLPPVFGPAWQTVYRRFAQWSADRVWARLHRVVLDELGALGELDWSRCAIDSVSVRAAKGGFLTGPNPTDRGKSGSKIHLVTDRNGLPLSLGISGANLHDSQGLEPLVRGIPPIRSRRGPRRRRPAKLHADKGYDYDHLRRWLRGRGIRHRIARRGVESSERLGRHRWVVERTVSWLAGCRRLHRRYERRPEHFLAFVGIAATLICHRRLVRMDGQGQSV</sequence>
<proteinExistence type="predicted"/>
<comment type="caution">
    <text evidence="3">The sequence shown here is derived from an EMBL/GenBank/DDBJ whole genome shotgun (WGS) entry which is preliminary data.</text>
</comment>
<gene>
    <name evidence="3" type="ORF">ACFYNZ_10215</name>
</gene>
<dbReference type="PANTHER" id="PTHR30007">
    <property type="entry name" value="PHP DOMAIN PROTEIN"/>
    <property type="match status" value="1"/>
</dbReference>
<accession>A0ABW6KPS1</accession>
<dbReference type="InterPro" id="IPR025161">
    <property type="entry name" value="IS402-like_dom"/>
</dbReference>
<dbReference type="Pfam" id="PF01609">
    <property type="entry name" value="DDE_Tnp_1"/>
    <property type="match status" value="1"/>
</dbReference>
<organism evidence="3 4">
    <name type="scientific">Streptomyces kebangsaanensis</name>
    <dbReference type="NCBI Taxonomy" id="864058"/>
    <lineage>
        <taxon>Bacteria</taxon>
        <taxon>Bacillati</taxon>
        <taxon>Actinomycetota</taxon>
        <taxon>Actinomycetes</taxon>
        <taxon>Kitasatosporales</taxon>
        <taxon>Streptomycetaceae</taxon>
        <taxon>Streptomyces</taxon>
    </lineage>
</organism>
<dbReference type="EMBL" id="JBIAFJ010000006">
    <property type="protein sequence ID" value="MFE9169882.1"/>
    <property type="molecule type" value="Genomic_DNA"/>
</dbReference>
<dbReference type="Pfam" id="PF13340">
    <property type="entry name" value="DUF4096"/>
    <property type="match status" value="1"/>
</dbReference>
<reference evidence="3 4" key="1">
    <citation type="submission" date="2024-10" db="EMBL/GenBank/DDBJ databases">
        <title>The Natural Products Discovery Center: Release of the First 8490 Sequenced Strains for Exploring Actinobacteria Biosynthetic Diversity.</title>
        <authorList>
            <person name="Kalkreuter E."/>
            <person name="Kautsar S.A."/>
            <person name="Yang D."/>
            <person name="Bader C.D."/>
            <person name="Teijaro C.N."/>
            <person name="Fluegel L."/>
            <person name="Davis C.M."/>
            <person name="Simpson J.R."/>
            <person name="Lauterbach L."/>
            <person name="Steele A.D."/>
            <person name="Gui C."/>
            <person name="Meng S."/>
            <person name="Li G."/>
            <person name="Viehrig K."/>
            <person name="Ye F."/>
            <person name="Su P."/>
            <person name="Kiefer A.F."/>
            <person name="Nichols A."/>
            <person name="Cepeda A.J."/>
            <person name="Yan W."/>
            <person name="Fan B."/>
            <person name="Jiang Y."/>
            <person name="Adhikari A."/>
            <person name="Zheng C.-J."/>
            <person name="Schuster L."/>
            <person name="Cowan T.M."/>
            <person name="Smanski M.J."/>
            <person name="Chevrette M.G."/>
            <person name="De Carvalho L.P.S."/>
            <person name="Shen B."/>
        </authorList>
    </citation>
    <scope>NUCLEOTIDE SEQUENCE [LARGE SCALE GENOMIC DNA]</scope>
    <source>
        <strain evidence="3 4">NPDC007147</strain>
    </source>
</reference>
<feature type="domain" description="Insertion element IS402-like" evidence="2">
    <location>
        <begin position="10"/>
        <end position="87"/>
    </location>
</feature>
<evidence type="ECO:0000259" key="1">
    <source>
        <dbReference type="Pfam" id="PF01609"/>
    </source>
</evidence>
<dbReference type="InterPro" id="IPR002559">
    <property type="entry name" value="Transposase_11"/>
</dbReference>
<evidence type="ECO:0000259" key="2">
    <source>
        <dbReference type="Pfam" id="PF13340"/>
    </source>
</evidence>
<protein>
    <submittedName>
        <fullName evidence="3">IS5 family transposase</fullName>
    </submittedName>
</protein>
<evidence type="ECO:0000313" key="3">
    <source>
        <dbReference type="EMBL" id="MFE9169882.1"/>
    </source>
</evidence>